<dbReference type="AlphaFoldDB" id="A0A844ZF19"/>
<feature type="domain" description="DUF927" evidence="1">
    <location>
        <begin position="43"/>
        <end position="266"/>
    </location>
</feature>
<dbReference type="Pfam" id="PF06048">
    <property type="entry name" value="DUF927"/>
    <property type="match status" value="1"/>
</dbReference>
<proteinExistence type="predicted"/>
<dbReference type="RefSeq" id="WP_160683502.1">
    <property type="nucleotide sequence ID" value="NZ_WTYW01000003.1"/>
</dbReference>
<gene>
    <name evidence="2" type="ORF">GRI38_10610</name>
</gene>
<reference evidence="2 3" key="1">
    <citation type="submission" date="2019-12" db="EMBL/GenBank/DDBJ databases">
        <title>Genomic-based taxomic classification of the family Erythrobacteraceae.</title>
        <authorList>
            <person name="Xu L."/>
        </authorList>
    </citation>
    <scope>NUCLEOTIDE SEQUENCE [LARGE SCALE GENOMIC DNA]</scope>
    <source>
        <strain evidence="2 3">MCCC 1A09962</strain>
    </source>
</reference>
<dbReference type="SUPFAM" id="SSF52540">
    <property type="entry name" value="P-loop containing nucleoside triphosphate hydrolases"/>
    <property type="match status" value="1"/>
</dbReference>
<keyword evidence="3" id="KW-1185">Reference proteome</keyword>
<protein>
    <submittedName>
        <fullName evidence="2">DUF927 domain-containing protein</fullName>
    </submittedName>
</protein>
<dbReference type="Proteomes" id="UP000433104">
    <property type="component" value="Unassembled WGS sequence"/>
</dbReference>
<dbReference type="InterPro" id="IPR027417">
    <property type="entry name" value="P-loop_NTPase"/>
</dbReference>
<name>A0A844ZF19_9SPHN</name>
<dbReference type="EMBL" id="WTYW01000003">
    <property type="protein sequence ID" value="MXO86475.1"/>
    <property type="molecule type" value="Genomic_DNA"/>
</dbReference>
<sequence length="541" mass="60543">MTHSFSISDANIAKLRIDGRRNRLNGKRYIQVKALEKSKAVITSRWYDYSDFVSSTAAKRALANENIVLAKDSYVQLSDEVAEYDGFQTTVVCEQPGWNGTFFAFADGNLIGSKDDVKPIAIFKADKTLLGVNGDHNTWKTEVADLLSSHHLAEVAMMLGFCAALLPFDSRDMNFGIEFAGERATGKSTLLDCVASIAGPPNRYVVSMNATTNALDAMMPRYRHMPFLLDEANLVTLASGSKGGRDIASLIFQLSEGRSKKRLGQEEKAAGQFTFLMSTNRPWHENARQLDSEIARAVADRMMTIKVRRKEKGGVFNRKVTWDSTVADFCQRLSQAIARNHGTALPHFVSFLTEQEAKHGPGWTDAQVREKAAQFKKDIRRWPNIVVEDRVLHSFAMIYAAGEIAIASGALPNSFTPNKSVRMALRRTLSAREQIIEPIDLLRALVDDEDVLDLRNSLTSASKKDIDLASGIIKENYGMDEFLLTREQIARLPIDRTALLNDPEVRKVMFYEGGRNTVKRKLTGHDDRNRYVCINLRRLLG</sequence>
<organism evidence="2 3">
    <name type="scientific">Parapontixanthobacter aurantiacus</name>
    <dbReference type="NCBI Taxonomy" id="1463599"/>
    <lineage>
        <taxon>Bacteria</taxon>
        <taxon>Pseudomonadati</taxon>
        <taxon>Pseudomonadota</taxon>
        <taxon>Alphaproteobacteria</taxon>
        <taxon>Sphingomonadales</taxon>
        <taxon>Erythrobacteraceae</taxon>
        <taxon>Parapontixanthobacter</taxon>
    </lineage>
</organism>
<evidence type="ECO:0000313" key="3">
    <source>
        <dbReference type="Proteomes" id="UP000433104"/>
    </source>
</evidence>
<evidence type="ECO:0000313" key="2">
    <source>
        <dbReference type="EMBL" id="MXO86475.1"/>
    </source>
</evidence>
<evidence type="ECO:0000259" key="1">
    <source>
        <dbReference type="Pfam" id="PF06048"/>
    </source>
</evidence>
<dbReference type="InterPro" id="IPR009270">
    <property type="entry name" value="DUF927"/>
</dbReference>
<comment type="caution">
    <text evidence="2">The sequence shown here is derived from an EMBL/GenBank/DDBJ whole genome shotgun (WGS) entry which is preliminary data.</text>
</comment>
<accession>A0A844ZF19</accession>
<dbReference type="OrthoDB" id="784829at2"/>